<dbReference type="PANTHER" id="PTHR35889:SF3">
    <property type="entry name" value="F-BOX DOMAIN-CONTAINING PROTEIN"/>
    <property type="match status" value="1"/>
</dbReference>
<feature type="region of interest" description="Disordered" evidence="1">
    <location>
        <begin position="355"/>
        <end position="374"/>
    </location>
</feature>
<feature type="signal peptide" evidence="2">
    <location>
        <begin position="1"/>
        <end position="19"/>
    </location>
</feature>
<keyword evidence="6" id="KW-1185">Reference proteome</keyword>
<dbReference type="Proteomes" id="UP000319576">
    <property type="component" value="Chromosome"/>
</dbReference>
<dbReference type="OrthoDB" id="127107at2"/>
<evidence type="ECO:0000313" key="5">
    <source>
        <dbReference type="EMBL" id="QDU23078.1"/>
    </source>
</evidence>
<dbReference type="Pfam" id="PF07587">
    <property type="entry name" value="PSD1"/>
    <property type="match status" value="1"/>
</dbReference>
<proteinExistence type="predicted"/>
<reference evidence="5 6" key="1">
    <citation type="submission" date="2019-02" db="EMBL/GenBank/DDBJ databases">
        <title>Deep-cultivation of Planctomycetes and their phenomic and genomic characterization uncovers novel biology.</title>
        <authorList>
            <person name="Wiegand S."/>
            <person name="Jogler M."/>
            <person name="Boedeker C."/>
            <person name="Pinto D."/>
            <person name="Vollmers J."/>
            <person name="Rivas-Marin E."/>
            <person name="Kohn T."/>
            <person name="Peeters S.H."/>
            <person name="Heuer A."/>
            <person name="Rast P."/>
            <person name="Oberbeckmann S."/>
            <person name="Bunk B."/>
            <person name="Jeske O."/>
            <person name="Meyerdierks A."/>
            <person name="Storesund J.E."/>
            <person name="Kallscheuer N."/>
            <person name="Luecker S."/>
            <person name="Lage O.M."/>
            <person name="Pohl T."/>
            <person name="Merkel B.J."/>
            <person name="Hornburger P."/>
            <person name="Mueller R.-W."/>
            <person name="Bruemmer F."/>
            <person name="Labrenz M."/>
            <person name="Spormann A.M."/>
            <person name="Op den Camp H."/>
            <person name="Overmann J."/>
            <person name="Amann R."/>
            <person name="Jetten M.S.M."/>
            <person name="Mascher T."/>
            <person name="Medema M.H."/>
            <person name="Devos D.P."/>
            <person name="Kaster A.-K."/>
            <person name="Ovreas L."/>
            <person name="Rohde M."/>
            <person name="Galperin M.Y."/>
            <person name="Jogler C."/>
        </authorList>
    </citation>
    <scope>NUCLEOTIDE SEQUENCE [LARGE SCALE GENOMIC DNA]</scope>
    <source>
        <strain evidence="5 6">ETA_A1</strain>
    </source>
</reference>
<evidence type="ECO:0000259" key="3">
    <source>
        <dbReference type="Pfam" id="PF07583"/>
    </source>
</evidence>
<feature type="domain" description="DUF1549" evidence="3">
    <location>
        <begin position="39"/>
        <end position="243"/>
    </location>
</feature>
<dbReference type="Pfam" id="PF07583">
    <property type="entry name" value="PSCyt2"/>
    <property type="match status" value="1"/>
</dbReference>
<evidence type="ECO:0000259" key="4">
    <source>
        <dbReference type="Pfam" id="PF07587"/>
    </source>
</evidence>
<dbReference type="PANTHER" id="PTHR35889">
    <property type="entry name" value="CYCLOINULO-OLIGOSACCHARIDE FRUCTANOTRANSFERASE-RELATED"/>
    <property type="match status" value="1"/>
</dbReference>
<dbReference type="RefSeq" id="WP_145243182.1">
    <property type="nucleotide sequence ID" value="NZ_CP036273.1"/>
</dbReference>
<dbReference type="KEGG" id="uli:ETAA1_50690"/>
<sequence length="686" mass="74547" precursor="true">MRLLLLPTLVLLLAAPARGDHWAFTRPARPPVPAGAANPVDAFVRARLSAAKLTPALRATPEQLLRRVTFDLTGLPPTPDEIDAFVRDPAPDAWAKVIDRLLASPHYGERWGRHWLDLARYADTNGYEFDEPRPDAWRYRDYVIRALNADVPYTRFVAEQLAGDVSNPTDPAARVATGFNLLGPDMTDASDQAQRRLNTLNDMTDTAALAFLGLTLTCARCHDHKFEPVPQADYFRFQAFFAAAAFRTDVPVGTPADDRAAAEAEARYRERTKDTVAALEAVEGPPRQKLFDAKLAKLSADAQAAHRTPAEQRTGGQLELVAETAAKVRVTDADVAKALTADEKVRADALRAKLKSFPRPPPRPVALGLTDRPGAPPKTFVLERGELGNKGAEVLAGFPTALGGGEGKGGRLGLAKWVASADNPLTARVIVNRLWQHHFGRGIVATASDFGTRGSAPTHPELLDWLACELADGGWTLKRTHRLMLLSETYQQSTAVSADAARIDPENRLFSRMNRLRLEGEAVRDAMLAASGRLNPKAGGPGVVLPELARAAGGSRPVPVTADAAEHTRRSVYLFARRNLRDPFLEAFDLPDSNNSCPKRERSTTAPQALALLNSAEAVAAAKALAARVTREADTDAARVARAYRLVLGRAPADPEQARAAAFLRESPLTELCRALFNLNEFMYLD</sequence>
<evidence type="ECO:0000256" key="2">
    <source>
        <dbReference type="SAM" id="SignalP"/>
    </source>
</evidence>
<organism evidence="5 6">
    <name type="scientific">Urbifossiella limnaea</name>
    <dbReference type="NCBI Taxonomy" id="2528023"/>
    <lineage>
        <taxon>Bacteria</taxon>
        <taxon>Pseudomonadati</taxon>
        <taxon>Planctomycetota</taxon>
        <taxon>Planctomycetia</taxon>
        <taxon>Gemmatales</taxon>
        <taxon>Gemmataceae</taxon>
        <taxon>Urbifossiella</taxon>
    </lineage>
</organism>
<accession>A0A517Y054</accession>
<evidence type="ECO:0000256" key="1">
    <source>
        <dbReference type="SAM" id="MobiDB-lite"/>
    </source>
</evidence>
<evidence type="ECO:0008006" key="7">
    <source>
        <dbReference type="Google" id="ProtNLM"/>
    </source>
</evidence>
<dbReference type="InterPro" id="IPR022655">
    <property type="entry name" value="DUF1553"/>
</dbReference>
<dbReference type="AlphaFoldDB" id="A0A517Y054"/>
<name>A0A517Y054_9BACT</name>
<keyword evidence="2" id="KW-0732">Signal</keyword>
<dbReference type="InterPro" id="IPR011444">
    <property type="entry name" value="DUF1549"/>
</dbReference>
<feature type="chain" id="PRO_5021915608" description="DUF1553 domain-containing protein" evidence="2">
    <location>
        <begin position="20"/>
        <end position="686"/>
    </location>
</feature>
<dbReference type="EMBL" id="CP036273">
    <property type="protein sequence ID" value="QDU23078.1"/>
    <property type="molecule type" value="Genomic_DNA"/>
</dbReference>
<feature type="domain" description="DUF1553" evidence="4">
    <location>
        <begin position="410"/>
        <end position="664"/>
    </location>
</feature>
<protein>
    <recommendedName>
        <fullName evidence="7">DUF1553 domain-containing protein</fullName>
    </recommendedName>
</protein>
<gene>
    <name evidence="5" type="ORF">ETAA1_50690</name>
</gene>
<evidence type="ECO:0000313" key="6">
    <source>
        <dbReference type="Proteomes" id="UP000319576"/>
    </source>
</evidence>